<feature type="region of interest" description="Disordered" evidence="1">
    <location>
        <begin position="1"/>
        <end position="54"/>
    </location>
</feature>
<comment type="caution">
    <text evidence="2">The sequence shown here is derived from an EMBL/GenBank/DDBJ whole genome shotgun (WGS) entry which is preliminary data.</text>
</comment>
<name>A0ABR1KUQ1_9PEZI</name>
<accession>A0ABR1KUQ1</accession>
<proteinExistence type="predicted"/>
<gene>
    <name evidence="2" type="ORF">IWZ03DRAFT_104899</name>
</gene>
<reference evidence="2 3" key="1">
    <citation type="submission" date="2024-04" db="EMBL/GenBank/DDBJ databases">
        <title>Phyllosticta paracitricarpa is synonymous to the EU quarantine fungus P. citricarpa based on phylogenomic analyses.</title>
        <authorList>
            <consortium name="Lawrence Berkeley National Laboratory"/>
            <person name="Van Ingen-Buijs V.A."/>
            <person name="Van Westerhoven A.C."/>
            <person name="Haridas S."/>
            <person name="Skiadas P."/>
            <person name="Martin F."/>
            <person name="Groenewald J.Z."/>
            <person name="Crous P.W."/>
            <person name="Seidl M.F."/>
        </authorList>
    </citation>
    <scope>NUCLEOTIDE SEQUENCE [LARGE SCALE GENOMIC DNA]</scope>
    <source>
        <strain evidence="2 3">CBS 123371</strain>
    </source>
</reference>
<evidence type="ECO:0000256" key="1">
    <source>
        <dbReference type="SAM" id="MobiDB-lite"/>
    </source>
</evidence>
<feature type="compositionally biased region" description="Polar residues" evidence="1">
    <location>
        <begin position="29"/>
        <end position="54"/>
    </location>
</feature>
<organism evidence="2 3">
    <name type="scientific">Phyllosticta citriasiana</name>
    <dbReference type="NCBI Taxonomy" id="595635"/>
    <lineage>
        <taxon>Eukaryota</taxon>
        <taxon>Fungi</taxon>
        <taxon>Dikarya</taxon>
        <taxon>Ascomycota</taxon>
        <taxon>Pezizomycotina</taxon>
        <taxon>Dothideomycetes</taxon>
        <taxon>Dothideomycetes incertae sedis</taxon>
        <taxon>Botryosphaeriales</taxon>
        <taxon>Phyllostictaceae</taxon>
        <taxon>Phyllosticta</taxon>
    </lineage>
</organism>
<sequence>MLLQAPLNPPDLGSLPQISRHGPGALGQVQRQSDGQQHGQTHPQESTNPTPQLRSQLERPLPFQNQVPQQVLPQTASFASARHHAQNLRLEQELRQGIRPGPRGLFHVFQHNGTRQPPLPNPQNPPARFRPHVPLEPTVRRPVTKDKWWSISRHNWLWLLQTKASMAETWTHVGRIMEGAGEQVRPCDGCKLRGVECYMYGAKFASFYGTVCARCRMNAEFCSHVVSDRRQMWRPDRPDAYVLVVREELDMMSWDRDNAQEIDLGAEDEAGR</sequence>
<protein>
    <submittedName>
        <fullName evidence="2">Uncharacterized protein</fullName>
    </submittedName>
</protein>
<keyword evidence="3" id="KW-1185">Reference proteome</keyword>
<dbReference type="Proteomes" id="UP001363622">
    <property type="component" value="Unassembled WGS sequence"/>
</dbReference>
<dbReference type="EMBL" id="JBBPHU010000002">
    <property type="protein sequence ID" value="KAK7521908.1"/>
    <property type="molecule type" value="Genomic_DNA"/>
</dbReference>
<feature type="region of interest" description="Disordered" evidence="1">
    <location>
        <begin position="99"/>
        <end position="133"/>
    </location>
</feature>
<evidence type="ECO:0000313" key="3">
    <source>
        <dbReference type="Proteomes" id="UP001363622"/>
    </source>
</evidence>
<evidence type="ECO:0000313" key="2">
    <source>
        <dbReference type="EMBL" id="KAK7521908.1"/>
    </source>
</evidence>